<protein>
    <recommendedName>
        <fullName evidence="1">MATH domain-containing protein</fullName>
    </recommendedName>
</protein>
<gene>
    <name evidence="2" type="ORF">BRAA02T06666Z</name>
</gene>
<dbReference type="PROSITE" id="PS50144">
    <property type="entry name" value="MATH"/>
    <property type="match status" value="2"/>
</dbReference>
<feature type="domain" description="MATH" evidence="1">
    <location>
        <begin position="180"/>
        <end position="305"/>
    </location>
</feature>
<dbReference type="SUPFAM" id="SSF49599">
    <property type="entry name" value="TRAF domain-like"/>
    <property type="match status" value="2"/>
</dbReference>
<sequence length="421" mass="48308">MLSLDKQRPESSSSEEVQAVTPWVVSGNVDHEKVIEKFGCDRIDESLIAVAGDKNCQWKLIVYPQGNKKDNGEGFISMYVEIDSESLTSTPQCDVFAELIFFVYNKKENKYFTIQDVEVKRFNALKKIWGLQQVLPSDAFNKLENGYIFEGDQCEFGVEVIVPSPLTKWEILSFNEKLQYPKFSWTVEKFSQLKEDKYISNTFSMGAWKWVLWLYPKGDSRADGKWLSLYLLLADSDKPKADEKIFVQANFRVLDPLGSNHFEIKMSHWYNYMNLGLGWNKLLSLAELRKSYLDKEDALNVEIEFEVVACGDSHYQQLLSDSGRTMLHFRWRKVVVQLLVSAGKGRPMHERAELLSRPGGGLWNSARIVPSSFGSPLVDYYSKYHRTPNRKKLSKEEYEQLTQETARKAMAGLAACPGFGD</sequence>
<accession>A0A3P6AVK9</accession>
<feature type="domain" description="MATH" evidence="1">
    <location>
        <begin position="18"/>
        <end position="160"/>
    </location>
</feature>
<dbReference type="CDD" id="cd00121">
    <property type="entry name" value="MATH"/>
    <property type="match status" value="2"/>
</dbReference>
<dbReference type="Gene3D" id="2.60.210.10">
    <property type="entry name" value="Apoptosis, Tumor Necrosis Factor Receptor Associated Protein 2, Chain A"/>
    <property type="match status" value="2"/>
</dbReference>
<evidence type="ECO:0000313" key="2">
    <source>
        <dbReference type="EMBL" id="VDC88128.1"/>
    </source>
</evidence>
<name>A0A3P6AVK9_BRACM</name>
<dbReference type="InterPro" id="IPR008974">
    <property type="entry name" value="TRAF-like"/>
</dbReference>
<dbReference type="PANTHER" id="PTHR46162:SF35">
    <property type="entry name" value="MATH DOMAIN-CONTAINING PROTEIN"/>
    <property type="match status" value="1"/>
</dbReference>
<dbReference type="Pfam" id="PF22486">
    <property type="entry name" value="MATH_2"/>
    <property type="match status" value="2"/>
</dbReference>
<dbReference type="AlphaFoldDB" id="A0A3P6AVK9"/>
<evidence type="ECO:0000259" key="1">
    <source>
        <dbReference type="PROSITE" id="PS50144"/>
    </source>
</evidence>
<dbReference type="InterPro" id="IPR002083">
    <property type="entry name" value="MATH/TRAF_dom"/>
</dbReference>
<organism evidence="2">
    <name type="scientific">Brassica campestris</name>
    <name type="common">Field mustard</name>
    <dbReference type="NCBI Taxonomy" id="3711"/>
    <lineage>
        <taxon>Eukaryota</taxon>
        <taxon>Viridiplantae</taxon>
        <taxon>Streptophyta</taxon>
        <taxon>Embryophyta</taxon>
        <taxon>Tracheophyta</taxon>
        <taxon>Spermatophyta</taxon>
        <taxon>Magnoliopsida</taxon>
        <taxon>eudicotyledons</taxon>
        <taxon>Gunneridae</taxon>
        <taxon>Pentapetalae</taxon>
        <taxon>rosids</taxon>
        <taxon>malvids</taxon>
        <taxon>Brassicales</taxon>
        <taxon>Brassicaceae</taxon>
        <taxon>Brassiceae</taxon>
        <taxon>Brassica</taxon>
    </lineage>
</organism>
<dbReference type="SMART" id="SM00061">
    <property type="entry name" value="MATH"/>
    <property type="match status" value="1"/>
</dbReference>
<proteinExistence type="predicted"/>
<reference evidence="2" key="1">
    <citation type="submission" date="2018-11" db="EMBL/GenBank/DDBJ databases">
        <authorList>
            <consortium name="Genoscope - CEA"/>
            <person name="William W."/>
        </authorList>
    </citation>
    <scope>NUCLEOTIDE SEQUENCE</scope>
</reference>
<dbReference type="PANTHER" id="PTHR46162">
    <property type="entry name" value="TRAF-LIKE FAMILY PROTEIN"/>
    <property type="match status" value="1"/>
</dbReference>
<dbReference type="EMBL" id="LR031573">
    <property type="protein sequence ID" value="VDC88128.1"/>
    <property type="molecule type" value="Genomic_DNA"/>
</dbReference>